<evidence type="ECO:0000313" key="6">
    <source>
        <dbReference type="Proteomes" id="UP000631694"/>
    </source>
</evidence>
<keyword evidence="6" id="KW-1185">Reference proteome</keyword>
<dbReference type="InterPro" id="IPR050109">
    <property type="entry name" value="HTH-type_TetR-like_transc_reg"/>
</dbReference>
<name>A0A931I2T6_9HYPH</name>
<evidence type="ECO:0000256" key="2">
    <source>
        <dbReference type="PROSITE-ProRule" id="PRU00335"/>
    </source>
</evidence>
<protein>
    <submittedName>
        <fullName evidence="5">Helix-turn-helix transcriptional regulator</fullName>
    </submittedName>
</protein>
<proteinExistence type="predicted"/>
<evidence type="ECO:0000259" key="4">
    <source>
        <dbReference type="PROSITE" id="PS50977"/>
    </source>
</evidence>
<evidence type="ECO:0000313" key="5">
    <source>
        <dbReference type="EMBL" id="MBH0238797.1"/>
    </source>
</evidence>
<dbReference type="RefSeq" id="WP_197311880.1">
    <property type="nucleotide sequence ID" value="NZ_JADZLT010000051.1"/>
</dbReference>
<reference evidence="5" key="1">
    <citation type="submission" date="2020-12" db="EMBL/GenBank/DDBJ databases">
        <title>Methylobrevis albus sp. nov., isolated from fresh water lack sediment.</title>
        <authorList>
            <person name="Zou Q."/>
        </authorList>
    </citation>
    <scope>NUCLEOTIDE SEQUENCE</scope>
    <source>
        <strain evidence="5">L22</strain>
    </source>
</reference>
<dbReference type="InterPro" id="IPR009057">
    <property type="entry name" value="Homeodomain-like_sf"/>
</dbReference>
<dbReference type="PANTHER" id="PTHR30055">
    <property type="entry name" value="HTH-TYPE TRANSCRIPTIONAL REGULATOR RUTR"/>
    <property type="match status" value="1"/>
</dbReference>
<dbReference type="SUPFAM" id="SSF46689">
    <property type="entry name" value="Homeodomain-like"/>
    <property type="match status" value="1"/>
</dbReference>
<feature type="DNA-binding region" description="H-T-H motif" evidence="2">
    <location>
        <begin position="49"/>
        <end position="68"/>
    </location>
</feature>
<dbReference type="PANTHER" id="PTHR30055:SF181">
    <property type="entry name" value="BLR6905 PROTEIN"/>
    <property type="match status" value="1"/>
</dbReference>
<dbReference type="Pfam" id="PF00440">
    <property type="entry name" value="TetR_N"/>
    <property type="match status" value="1"/>
</dbReference>
<dbReference type="Gene3D" id="1.10.357.10">
    <property type="entry name" value="Tetracycline Repressor, domain 2"/>
    <property type="match status" value="1"/>
</dbReference>
<organism evidence="5 6">
    <name type="scientific">Methylobrevis albus</name>
    <dbReference type="NCBI Taxonomy" id="2793297"/>
    <lineage>
        <taxon>Bacteria</taxon>
        <taxon>Pseudomonadati</taxon>
        <taxon>Pseudomonadota</taxon>
        <taxon>Alphaproteobacteria</taxon>
        <taxon>Hyphomicrobiales</taxon>
        <taxon>Pleomorphomonadaceae</taxon>
        <taxon>Methylobrevis</taxon>
    </lineage>
</organism>
<feature type="domain" description="HTH tetR-type" evidence="4">
    <location>
        <begin position="27"/>
        <end position="86"/>
    </location>
</feature>
<feature type="region of interest" description="Disordered" evidence="3">
    <location>
        <begin position="1"/>
        <end position="24"/>
    </location>
</feature>
<comment type="caution">
    <text evidence="5">The sequence shown here is derived from an EMBL/GenBank/DDBJ whole genome shotgun (WGS) entry which is preliminary data.</text>
</comment>
<dbReference type="AlphaFoldDB" id="A0A931I2T6"/>
<gene>
    <name evidence="5" type="ORF">I5731_13255</name>
</gene>
<sequence>MADSRASDGDSDDMVPAPRRRARVRPEERYAEFVRTAVELFSEEGFEAGTRELAQRLGVTQPLIYRYFPSKDDLIAAVYREIYENRWKSAWRTGLEDESVPIRTRMLAFYTDYSDTIFTPEWLRIYLFAGLRGVDINRRYAGAVEREVLRPIAAAARRAIGLDPADDLLPEEVELFWTLHGGIFYYGVREIVYGFEMPVDRATMIVNAVDTFLGGATAVLRRIQADHAPAGAGLRPKSG</sequence>
<accession>A0A931I2T6</accession>
<dbReference type="GO" id="GO:0000976">
    <property type="term" value="F:transcription cis-regulatory region binding"/>
    <property type="evidence" value="ECO:0007669"/>
    <property type="project" value="TreeGrafter"/>
</dbReference>
<dbReference type="GO" id="GO:0003700">
    <property type="term" value="F:DNA-binding transcription factor activity"/>
    <property type="evidence" value="ECO:0007669"/>
    <property type="project" value="TreeGrafter"/>
</dbReference>
<dbReference type="PROSITE" id="PS50977">
    <property type="entry name" value="HTH_TETR_2"/>
    <property type="match status" value="1"/>
</dbReference>
<keyword evidence="1 2" id="KW-0238">DNA-binding</keyword>
<dbReference type="Proteomes" id="UP000631694">
    <property type="component" value="Unassembled WGS sequence"/>
</dbReference>
<dbReference type="PRINTS" id="PR00455">
    <property type="entry name" value="HTHTETR"/>
</dbReference>
<evidence type="ECO:0000256" key="3">
    <source>
        <dbReference type="SAM" id="MobiDB-lite"/>
    </source>
</evidence>
<evidence type="ECO:0000256" key="1">
    <source>
        <dbReference type="ARBA" id="ARBA00023125"/>
    </source>
</evidence>
<dbReference type="EMBL" id="JADZLT010000051">
    <property type="protein sequence ID" value="MBH0238797.1"/>
    <property type="molecule type" value="Genomic_DNA"/>
</dbReference>
<dbReference type="InterPro" id="IPR001647">
    <property type="entry name" value="HTH_TetR"/>
</dbReference>